<accession>A0A9D9DHT1</accession>
<comment type="caution">
    <text evidence="1">The sequence shown here is derived from an EMBL/GenBank/DDBJ whole genome shotgun (WGS) entry which is preliminary data.</text>
</comment>
<dbReference type="Proteomes" id="UP000823613">
    <property type="component" value="Unassembled WGS sequence"/>
</dbReference>
<protein>
    <submittedName>
        <fullName evidence="1">Uncharacterized protein</fullName>
    </submittedName>
</protein>
<proteinExistence type="predicted"/>
<reference evidence="1" key="2">
    <citation type="journal article" date="2021" name="PeerJ">
        <title>Extensive microbial diversity within the chicken gut microbiome revealed by metagenomics and culture.</title>
        <authorList>
            <person name="Gilroy R."/>
            <person name="Ravi A."/>
            <person name="Getino M."/>
            <person name="Pursley I."/>
            <person name="Horton D.L."/>
            <person name="Alikhan N.F."/>
            <person name="Baker D."/>
            <person name="Gharbi K."/>
            <person name="Hall N."/>
            <person name="Watson M."/>
            <person name="Adriaenssens E.M."/>
            <person name="Foster-Nyarko E."/>
            <person name="Jarju S."/>
            <person name="Secka A."/>
            <person name="Antonio M."/>
            <person name="Oren A."/>
            <person name="Chaudhuri R.R."/>
            <person name="La Ragione R."/>
            <person name="Hildebrand F."/>
            <person name="Pallen M.J."/>
        </authorList>
    </citation>
    <scope>NUCLEOTIDE SEQUENCE</scope>
    <source>
        <strain evidence="1">11159</strain>
    </source>
</reference>
<organism evidence="1 2">
    <name type="scientific">Candidatus Onthovivens merdipullorum</name>
    <dbReference type="NCBI Taxonomy" id="2840889"/>
    <lineage>
        <taxon>Bacteria</taxon>
        <taxon>Bacillati</taxon>
        <taxon>Bacillota</taxon>
        <taxon>Bacilli</taxon>
        <taxon>Bacillales</taxon>
        <taxon>Candidatus Onthovivens</taxon>
    </lineage>
</organism>
<reference evidence="1" key="1">
    <citation type="submission" date="2020-10" db="EMBL/GenBank/DDBJ databases">
        <authorList>
            <person name="Gilroy R."/>
        </authorList>
    </citation>
    <scope>NUCLEOTIDE SEQUENCE</scope>
    <source>
        <strain evidence="1">11159</strain>
    </source>
</reference>
<name>A0A9D9DHT1_9BACL</name>
<gene>
    <name evidence="1" type="ORF">IAC58_00100</name>
</gene>
<sequence length="124" mass="14467">MTENYISLKQIIGKEYNELKVSVSYQKPQINYFNGDSEKGGMYVYIKPVKRARGFVSCTMLSASTLENGFKVRAFEMSRNNRKKVERFGELFTSDVLEQIRENYETQNFHKVAAIIQEISKNFK</sequence>
<evidence type="ECO:0000313" key="1">
    <source>
        <dbReference type="EMBL" id="MBO8426958.1"/>
    </source>
</evidence>
<evidence type="ECO:0000313" key="2">
    <source>
        <dbReference type="Proteomes" id="UP000823613"/>
    </source>
</evidence>
<dbReference type="EMBL" id="JADIMY010000002">
    <property type="protein sequence ID" value="MBO8426958.1"/>
    <property type="molecule type" value="Genomic_DNA"/>
</dbReference>
<dbReference type="AlphaFoldDB" id="A0A9D9DHT1"/>